<dbReference type="Proteomes" id="UP001189624">
    <property type="component" value="Chromosome 9"/>
</dbReference>
<keyword evidence="4" id="KW-1185">Reference proteome</keyword>
<proteinExistence type="predicted"/>
<name>A0AA86W0F2_9FABA</name>
<feature type="compositionally biased region" description="Pro residues" evidence="1">
    <location>
        <begin position="53"/>
        <end position="79"/>
    </location>
</feature>
<accession>A0AA86W0F2</accession>
<dbReference type="Gramene" id="rna-AYBTSS11_LOCUS25391">
    <property type="protein sequence ID" value="CAJ1973330.1"/>
    <property type="gene ID" value="gene-AYBTSS11_LOCUS25391"/>
</dbReference>
<sequence>MNNFQVWIEFLLALSLFSSCALVHSSYPSPTPPSHKPGCYHHTPPNHGHRKPPPPSWLLPPPPPPAAFYFFSPPPPSPPYSQKRPGPVGLDPKHVPPPRLRVL</sequence>
<protein>
    <submittedName>
        <fullName evidence="3">Uncharacterized protein</fullName>
    </submittedName>
</protein>
<evidence type="ECO:0000313" key="3">
    <source>
        <dbReference type="EMBL" id="CAJ1973330.1"/>
    </source>
</evidence>
<keyword evidence="2" id="KW-0732">Signal</keyword>
<evidence type="ECO:0000313" key="4">
    <source>
        <dbReference type="Proteomes" id="UP001189624"/>
    </source>
</evidence>
<feature type="signal peptide" evidence="2">
    <location>
        <begin position="1"/>
        <end position="25"/>
    </location>
</feature>
<reference evidence="3" key="1">
    <citation type="submission" date="2023-10" db="EMBL/GenBank/DDBJ databases">
        <authorList>
            <person name="Domelevo Entfellner J.-B."/>
        </authorList>
    </citation>
    <scope>NUCLEOTIDE SEQUENCE</scope>
</reference>
<evidence type="ECO:0000256" key="1">
    <source>
        <dbReference type="SAM" id="MobiDB-lite"/>
    </source>
</evidence>
<dbReference type="AlphaFoldDB" id="A0AA86W0F2"/>
<organism evidence="3 4">
    <name type="scientific">Sphenostylis stenocarpa</name>
    <dbReference type="NCBI Taxonomy" id="92480"/>
    <lineage>
        <taxon>Eukaryota</taxon>
        <taxon>Viridiplantae</taxon>
        <taxon>Streptophyta</taxon>
        <taxon>Embryophyta</taxon>
        <taxon>Tracheophyta</taxon>
        <taxon>Spermatophyta</taxon>
        <taxon>Magnoliopsida</taxon>
        <taxon>eudicotyledons</taxon>
        <taxon>Gunneridae</taxon>
        <taxon>Pentapetalae</taxon>
        <taxon>rosids</taxon>
        <taxon>fabids</taxon>
        <taxon>Fabales</taxon>
        <taxon>Fabaceae</taxon>
        <taxon>Papilionoideae</taxon>
        <taxon>50 kb inversion clade</taxon>
        <taxon>NPAAA clade</taxon>
        <taxon>indigoferoid/millettioid clade</taxon>
        <taxon>Phaseoleae</taxon>
        <taxon>Sphenostylis</taxon>
    </lineage>
</organism>
<feature type="region of interest" description="Disordered" evidence="1">
    <location>
        <begin position="25"/>
        <end position="103"/>
    </location>
</feature>
<gene>
    <name evidence="3" type="ORF">AYBTSS11_LOCUS25391</name>
</gene>
<feature type="chain" id="PRO_5041666256" evidence="2">
    <location>
        <begin position="26"/>
        <end position="103"/>
    </location>
</feature>
<evidence type="ECO:0000256" key="2">
    <source>
        <dbReference type="SAM" id="SignalP"/>
    </source>
</evidence>
<dbReference type="EMBL" id="OY731406">
    <property type="protein sequence ID" value="CAJ1973330.1"/>
    <property type="molecule type" value="Genomic_DNA"/>
</dbReference>